<comment type="subcellular location">
    <subcellularLocation>
        <location evidence="1">Mitochondrion</location>
    </subcellularLocation>
</comment>
<accession>A0A7D9CYE7</accession>
<dbReference type="EMBL" id="CABFWN010000004">
    <property type="protein sequence ID" value="VUG18734.1"/>
    <property type="molecule type" value="Genomic_DNA"/>
</dbReference>
<protein>
    <recommendedName>
        <fullName evidence="4">Small ribosomal subunit protein mS41</fullName>
    </recommendedName>
    <alternativeName>
        <fullName evidence="5">Protein FYV4, mitochondrial</fullName>
    </alternativeName>
</protein>
<proteinExistence type="inferred from homology"/>
<dbReference type="Proteomes" id="UP000478008">
    <property type="component" value="Unassembled WGS sequence"/>
</dbReference>
<feature type="domain" description="Small ribosomal subunit protein mS41 SAM" evidence="7">
    <location>
        <begin position="65"/>
        <end position="121"/>
    </location>
</feature>
<sequence>MFVRSFTRLSIRRLATAAPKAESGASASGSKAVEEKAASGIQKKKAHKAKRVLNIPKSSKEVPDVNTFLKKIGRGATENAETFENDWKKFFTMNSRKMKEEGIDTKLRRYILDWREKYAQGIPLDEIKLPVKKHGGERRKRIYAAEKKVKERIAAAQLRKAYRKKANVESIQKLKWEKLHSQRK</sequence>
<dbReference type="AlphaFoldDB" id="A0A7D9CYE7"/>
<evidence type="ECO:0000256" key="1">
    <source>
        <dbReference type="ARBA" id="ARBA00004173"/>
    </source>
</evidence>
<evidence type="ECO:0000256" key="4">
    <source>
        <dbReference type="ARBA" id="ARBA00035129"/>
    </source>
</evidence>
<organism evidence="8 9">
    <name type="scientific">Dekkera bruxellensis</name>
    <name type="common">Brettanomyces custersii</name>
    <dbReference type="NCBI Taxonomy" id="5007"/>
    <lineage>
        <taxon>Eukaryota</taxon>
        <taxon>Fungi</taxon>
        <taxon>Dikarya</taxon>
        <taxon>Ascomycota</taxon>
        <taxon>Saccharomycotina</taxon>
        <taxon>Pichiomycetes</taxon>
        <taxon>Pichiales</taxon>
        <taxon>Pichiaceae</taxon>
        <taxon>Brettanomyces</taxon>
    </lineage>
</organism>
<dbReference type="SMART" id="SM01238">
    <property type="entry name" value="IGR"/>
    <property type="match status" value="1"/>
</dbReference>
<name>A0A7D9CYE7_DEKBR</name>
<keyword evidence="9" id="KW-1185">Reference proteome</keyword>
<feature type="compositionally biased region" description="Low complexity" evidence="6">
    <location>
        <begin position="17"/>
        <end position="31"/>
    </location>
</feature>
<dbReference type="InterPro" id="IPR039603">
    <property type="entry name" value="Ribosomal_mS41"/>
</dbReference>
<reference evidence="8 9" key="1">
    <citation type="submission" date="2019-07" db="EMBL/GenBank/DDBJ databases">
        <authorList>
            <person name="Friedrich A."/>
            <person name="Schacherer J."/>
        </authorList>
    </citation>
    <scope>NUCLEOTIDE SEQUENCE [LARGE SCALE GENOMIC DNA]</scope>
</reference>
<evidence type="ECO:0000256" key="3">
    <source>
        <dbReference type="ARBA" id="ARBA00023128"/>
    </source>
</evidence>
<dbReference type="GO" id="GO:0005739">
    <property type="term" value="C:mitochondrion"/>
    <property type="evidence" value="ECO:0007669"/>
    <property type="project" value="UniProtKB-SubCell"/>
</dbReference>
<evidence type="ECO:0000256" key="6">
    <source>
        <dbReference type="SAM" id="MobiDB-lite"/>
    </source>
</evidence>
<keyword evidence="3" id="KW-0496">Mitochondrion</keyword>
<dbReference type="PANTHER" id="PTHR28235">
    <property type="entry name" value="PROTEIN FYV4, MITOCHONDRIAL"/>
    <property type="match status" value="1"/>
</dbReference>
<dbReference type="InterPro" id="IPR019083">
    <property type="entry name" value="SAM_Ribosomal_mS41"/>
</dbReference>
<comment type="similarity">
    <text evidence="2">Belongs to the mitochondrion-specific ribosomal protein mS41 family.</text>
</comment>
<dbReference type="Pfam" id="PF09597">
    <property type="entry name" value="SAM_Ribosomal_mS41"/>
    <property type="match status" value="1"/>
</dbReference>
<evidence type="ECO:0000256" key="2">
    <source>
        <dbReference type="ARBA" id="ARBA00010492"/>
    </source>
</evidence>
<feature type="region of interest" description="Disordered" evidence="6">
    <location>
        <begin position="17"/>
        <end position="49"/>
    </location>
</feature>
<evidence type="ECO:0000256" key="5">
    <source>
        <dbReference type="ARBA" id="ARBA00035341"/>
    </source>
</evidence>
<evidence type="ECO:0000313" key="8">
    <source>
        <dbReference type="EMBL" id="VUG18734.1"/>
    </source>
</evidence>
<evidence type="ECO:0000313" key="9">
    <source>
        <dbReference type="Proteomes" id="UP000478008"/>
    </source>
</evidence>
<gene>
    <name evidence="8" type="ORF">DEBR0S4_01024G</name>
</gene>
<evidence type="ECO:0000259" key="7">
    <source>
        <dbReference type="SMART" id="SM01238"/>
    </source>
</evidence>
<dbReference type="PANTHER" id="PTHR28235:SF1">
    <property type="entry name" value="SMALL RIBOSOMAL SUBUNIT PROTEIN MS41"/>
    <property type="match status" value="1"/>
</dbReference>